<proteinExistence type="predicted"/>
<dbReference type="RefSeq" id="WP_349656336.1">
    <property type="nucleotide sequence ID" value="NZ_CP144460.1"/>
</dbReference>
<dbReference type="EMBL" id="CP144460">
    <property type="protein sequence ID" value="XBS37746.1"/>
    <property type="molecule type" value="Genomic_DNA"/>
</dbReference>
<reference evidence="1" key="1">
    <citation type="submission" date="2024-02" db="EMBL/GenBank/DDBJ databases">
        <title>Complete genome sequence of Xanthomonas sp. 10-10.</title>
        <authorList>
            <person name="Biessy A."/>
            <person name="Ciotola M."/>
            <person name="Cadieux M."/>
            <person name="Soufiane B."/>
            <person name="Laforest M."/>
            <person name="Filion M."/>
        </authorList>
    </citation>
    <scope>NUCLEOTIDE SEQUENCE</scope>
    <source>
        <strain evidence="1">10-10</strain>
    </source>
</reference>
<name>A0AAU7P7R2_9XANT</name>
<evidence type="ECO:0000313" key="1">
    <source>
        <dbReference type="EMBL" id="XBS37746.1"/>
    </source>
</evidence>
<organism evidence="1">
    <name type="scientific">Xanthomonas sp. 10-10</name>
    <dbReference type="NCBI Taxonomy" id="3115848"/>
    <lineage>
        <taxon>Bacteria</taxon>
        <taxon>Pseudomonadati</taxon>
        <taxon>Pseudomonadota</taxon>
        <taxon>Gammaproteobacteria</taxon>
        <taxon>Lysobacterales</taxon>
        <taxon>Lysobacteraceae</taxon>
        <taxon>Xanthomonas</taxon>
    </lineage>
</organism>
<gene>
    <name evidence="1" type="ORF">VZ068_20450</name>
</gene>
<protein>
    <submittedName>
        <fullName evidence="1">Uncharacterized protein</fullName>
    </submittedName>
</protein>
<accession>A0AAU7P7R2</accession>
<dbReference type="AlphaFoldDB" id="A0AAU7P7R2"/>
<sequence length="305" mass="34013">MATTVRAMVTQAVAERIYANYLRGNPPFKPWKGMQGCAWFAYDGSPNAGSLASKDIEVSVDIDVPQGAPVISKQQLEEHHHELMTTKNINYSSAEGRMWGEFVGKCGRESSCGVLIVDVGGSKFSQSQGKYLLVNNKGLGLLRMTPTQAETLQRDINAKAGDAGHLDALKERINGKKSLHGATFTIFVSKGMELKNFKSNCMDRHMGNPKRTQDSEGWTDTKGREYVTLEYDDYHEAKRRARRIYGEFEKIRNSYASVVICWCDENGKVNGEQSSRLDLWAYRSGHKIVGTTQADSPPSYGGYQY</sequence>